<gene>
    <name evidence="2" type="ORF">METBISCDRAFT_25381</name>
</gene>
<sequence length="315" mass="36269">MSRPSHTNSEENREISNYDKQIDRFFGKLNSLSDHIAEKTKRLVAPTKDVADFERTSWSDMNLIEKEVDSFFNKPYQTRTGTAVGSVDYSEIFNPFSFMDVFAGGGAETPFGLYSYTSPTTREYNTCLKKDGFSLWDSKGTWRCLFPNSAIPPNFLEYKNSHLVNQILTKDDFERSSSQVVVGEDGAIDLGEKGIFFKQFEDLMKWKNAAYESQKRSREQMREKYRASLSNSSWDTKKSSDKSDNEPVSWSSERTSRTDPKTNQIIVTESETEFFRNGSSVTNTATKKKAIGADIWETVEEKSHRNEDRKGWFWN</sequence>
<accession>A0A4P9ZIJ6</accession>
<feature type="region of interest" description="Disordered" evidence="1">
    <location>
        <begin position="232"/>
        <end position="264"/>
    </location>
</feature>
<dbReference type="OrthoDB" id="4044171at2759"/>
<organism evidence="2 3">
    <name type="scientific">Metschnikowia bicuspidata</name>
    <dbReference type="NCBI Taxonomy" id="27322"/>
    <lineage>
        <taxon>Eukaryota</taxon>
        <taxon>Fungi</taxon>
        <taxon>Dikarya</taxon>
        <taxon>Ascomycota</taxon>
        <taxon>Saccharomycotina</taxon>
        <taxon>Pichiomycetes</taxon>
        <taxon>Metschnikowiaceae</taxon>
        <taxon>Metschnikowia</taxon>
    </lineage>
</organism>
<evidence type="ECO:0000313" key="3">
    <source>
        <dbReference type="Proteomes" id="UP000268321"/>
    </source>
</evidence>
<dbReference type="InterPro" id="IPR035187">
    <property type="entry name" value="Mpm1"/>
</dbReference>
<dbReference type="Proteomes" id="UP000268321">
    <property type="component" value="Unassembled WGS sequence"/>
</dbReference>
<reference evidence="3" key="1">
    <citation type="journal article" date="2018" name="Nat. Microbiol.">
        <title>Leveraging single-cell genomics to expand the fungal tree of life.</title>
        <authorList>
            <person name="Ahrendt S.R."/>
            <person name="Quandt C.A."/>
            <person name="Ciobanu D."/>
            <person name="Clum A."/>
            <person name="Salamov A."/>
            <person name="Andreopoulos B."/>
            <person name="Cheng J.F."/>
            <person name="Woyke T."/>
            <person name="Pelin A."/>
            <person name="Henrissat B."/>
            <person name="Reynolds N.K."/>
            <person name="Benny G.L."/>
            <person name="Smith M.E."/>
            <person name="James T.Y."/>
            <person name="Grigoriev I.V."/>
        </authorList>
    </citation>
    <scope>NUCLEOTIDE SEQUENCE [LARGE SCALE GENOMIC DNA]</scope>
    <source>
        <strain evidence="3">Baker2002</strain>
    </source>
</reference>
<evidence type="ECO:0000313" key="2">
    <source>
        <dbReference type="EMBL" id="RKP32818.1"/>
    </source>
</evidence>
<keyword evidence="3" id="KW-1185">Reference proteome</keyword>
<dbReference type="EMBL" id="ML004429">
    <property type="protein sequence ID" value="RKP32818.1"/>
    <property type="molecule type" value="Genomic_DNA"/>
</dbReference>
<name>A0A4P9ZIJ6_9ASCO</name>
<feature type="compositionally biased region" description="Basic and acidic residues" evidence="1">
    <location>
        <begin position="235"/>
        <end position="245"/>
    </location>
</feature>
<evidence type="ECO:0008006" key="4">
    <source>
        <dbReference type="Google" id="ProtNLM"/>
    </source>
</evidence>
<dbReference type="AlphaFoldDB" id="A0A4P9ZIJ6"/>
<dbReference type="Pfam" id="PF17234">
    <property type="entry name" value="MPM1"/>
    <property type="match status" value="1"/>
</dbReference>
<protein>
    <recommendedName>
        <fullName evidence="4">Mitochondrial peculiar membrane protein 1</fullName>
    </recommendedName>
</protein>
<evidence type="ECO:0000256" key="1">
    <source>
        <dbReference type="SAM" id="MobiDB-lite"/>
    </source>
</evidence>
<proteinExistence type="predicted"/>